<accession>Q92XT5</accession>
<dbReference type="PATRIC" id="fig|266834.11.peg.1208"/>
<feature type="domain" description="Vanillate O-demethylase oxygenase-like C-terminal catalytic" evidence="2">
    <location>
        <begin position="108"/>
        <end position="274"/>
    </location>
</feature>
<reference evidence="3 4" key="1">
    <citation type="journal article" date="2001" name="Proc. Natl. Acad. Sci. U.S.A.">
        <title>Nucleotide sequence and predicted functions of the entire Sinorhizobium meliloti pSymA megaplasmid.</title>
        <authorList>
            <person name="Barnett M.J."/>
            <person name="Fisher R.F."/>
            <person name="Jones T."/>
            <person name="Komp C."/>
            <person name="Abola A.P."/>
            <person name="Barloy-Hubler F."/>
            <person name="Bowser L."/>
            <person name="Capela D."/>
            <person name="Galibert F."/>
            <person name="Gouzy J."/>
            <person name="Gurjal M."/>
            <person name="Hong A."/>
            <person name="Huizar L."/>
            <person name="Hyman R.W."/>
            <person name="Kahn D."/>
            <person name="Kahn M.L."/>
            <person name="Kalman S."/>
            <person name="Keating D.H."/>
            <person name="Palm C."/>
            <person name="Peck M.C."/>
            <person name="Surzycki R."/>
            <person name="Wells D.H."/>
            <person name="Yeh K.-C."/>
            <person name="Davis R.W."/>
            <person name="Federspiel N.A."/>
            <person name="Long S.R."/>
        </authorList>
    </citation>
    <scope>NUCLEOTIDE SEQUENCE [LARGE SCALE GENOMIC DNA]</scope>
    <source>
        <strain evidence="3 4">1021</strain>
        <plasmid evidence="4">Plasmid pSymA</plasmid>
    </source>
</reference>
<dbReference type="HOGENOM" id="CLU_039484_1_2_5"/>
<name>Q92XT5_RHIME</name>
<dbReference type="KEGG" id="sme:SMa2121"/>
<dbReference type="PIR" id="D95406">
    <property type="entry name" value="D95406"/>
</dbReference>
<dbReference type="Pfam" id="PF19112">
    <property type="entry name" value="VanA_C"/>
    <property type="match status" value="1"/>
</dbReference>
<reference evidence="4" key="2">
    <citation type="journal article" date="2001" name="Science">
        <title>The composite genome of the legume symbiont Sinorhizobium meliloti.</title>
        <authorList>
            <person name="Galibert F."/>
            <person name="Finan T.M."/>
            <person name="Long S.R."/>
            <person name="Puehler A."/>
            <person name="Abola P."/>
            <person name="Ampe F."/>
            <person name="Barloy-Hubler F."/>
            <person name="Barnett M.J."/>
            <person name="Becker A."/>
            <person name="Boistard P."/>
            <person name="Bothe G."/>
            <person name="Boutry M."/>
            <person name="Bowser L."/>
            <person name="Buhrmester J."/>
            <person name="Cadieu E."/>
            <person name="Capela D."/>
            <person name="Chain P."/>
            <person name="Cowie A."/>
            <person name="Davis R.W."/>
            <person name="Dreano S."/>
            <person name="Federspiel N.A."/>
            <person name="Fisher R.F."/>
            <person name="Gloux S."/>
            <person name="Godrie T."/>
            <person name="Goffeau A."/>
            <person name="Golding B."/>
            <person name="Gouzy J."/>
            <person name="Gurjal M."/>
            <person name="Hernandez-Lucas I."/>
            <person name="Hong A."/>
            <person name="Huizar L."/>
            <person name="Hyman R.W."/>
            <person name="Jones T."/>
            <person name="Kahn D."/>
            <person name="Kahn M.L."/>
            <person name="Kalman S."/>
            <person name="Keating D.H."/>
            <person name="Kiss E."/>
            <person name="Komp C."/>
            <person name="Lelaure V."/>
            <person name="Masuy D."/>
            <person name="Palm C."/>
            <person name="Peck M.C."/>
            <person name="Pohl T.M."/>
            <person name="Portetelle D."/>
            <person name="Purnelle B."/>
            <person name="Ramsperger U."/>
            <person name="Surzycki R."/>
            <person name="Thebault P."/>
            <person name="Vandenbol M."/>
            <person name="Vorhoelter F.J."/>
            <person name="Weidner S."/>
            <person name="Wells D.H."/>
            <person name="Wong K."/>
            <person name="Yeh K.-C."/>
            <person name="Batut J."/>
        </authorList>
    </citation>
    <scope>NUCLEOTIDE SEQUENCE [LARGE SCALE GENOMIC DNA]</scope>
    <source>
        <strain evidence="4">1021</strain>
        <plasmid evidence="4">Plasmid pSymA</plasmid>
    </source>
</reference>
<gene>
    <name evidence="3" type="ORF">SMa2121</name>
</gene>
<dbReference type="Gene3D" id="3.90.380.10">
    <property type="entry name" value="Naphthalene 1,2-dioxygenase Alpha Subunit, Chain A, domain 1"/>
    <property type="match status" value="1"/>
</dbReference>
<evidence type="ECO:0000313" key="3">
    <source>
        <dbReference type="EMBL" id="AAK65814.1"/>
    </source>
</evidence>
<dbReference type="SUPFAM" id="SSF55961">
    <property type="entry name" value="Bet v1-like"/>
    <property type="match status" value="1"/>
</dbReference>
<keyword evidence="1" id="KW-0560">Oxidoreductase</keyword>
<dbReference type="AlphaFoldDB" id="Q92XT5"/>
<dbReference type="OrthoDB" id="9769355at2"/>
<dbReference type="InterPro" id="IPR044043">
    <property type="entry name" value="VanA_C_cat"/>
</dbReference>
<keyword evidence="3" id="KW-0614">Plasmid</keyword>
<dbReference type="EMBL" id="AE006469">
    <property type="protein sequence ID" value="AAK65814.1"/>
    <property type="molecule type" value="Genomic_DNA"/>
</dbReference>
<evidence type="ECO:0000256" key="1">
    <source>
        <dbReference type="ARBA" id="ARBA00023002"/>
    </source>
</evidence>
<dbReference type="EnsemblBacteria" id="AAK65814">
    <property type="protein sequence ID" value="AAK65814"/>
    <property type="gene ID" value="SMa2121"/>
</dbReference>
<dbReference type="PANTHER" id="PTHR21266:SF59">
    <property type="entry name" value="BLR4922 PROTEIN"/>
    <property type="match status" value="1"/>
</dbReference>
<dbReference type="RefSeq" id="WP_010968109.1">
    <property type="nucleotide sequence ID" value="NC_003037.1"/>
</dbReference>
<dbReference type="Proteomes" id="UP000001976">
    <property type="component" value="Plasmid pSymA"/>
</dbReference>
<protein>
    <recommendedName>
        <fullName evidence="2">Vanillate O-demethylase oxygenase-like C-terminal catalytic domain-containing protein</fullName>
    </recommendedName>
</protein>
<proteinExistence type="predicted"/>
<dbReference type="GO" id="GO:0016491">
    <property type="term" value="F:oxidoreductase activity"/>
    <property type="evidence" value="ECO:0007669"/>
    <property type="project" value="UniProtKB-KW"/>
</dbReference>
<evidence type="ECO:0000259" key="2">
    <source>
        <dbReference type="Pfam" id="PF19112"/>
    </source>
</evidence>
<dbReference type="PANTHER" id="PTHR21266">
    <property type="entry name" value="IRON-SULFUR DOMAIN CONTAINING PROTEIN"/>
    <property type="match status" value="1"/>
</dbReference>
<sequence length="287" mass="32751">MREFRCVDRPLLNDWHVVADRSALTLNSVFTTRLMGHDLQVTLDGRYNLQVVALDTGKEVCSDSRYGFIWACLGRPERDIIYLPETNEADRHLLGGGSIAVRVSGLRAVENFLDMAHFPFVHAGWLSDEPHTEVMPYNVTITAADELLATDCKFHQPIASPTAQTVMVVDYVYKVFRPYTVALRKSSPLDPNRKDLIVLFIQPVDEENCIVHSYLCYLKQGTEAADVRRFMQLIFAQDKPILENQCPRRLPLDPRAETPIRADAVSVHYRRWLRDRSVTYGAIAYPV</sequence>
<keyword evidence="4" id="KW-1185">Reference proteome</keyword>
<geneLocation type="plasmid" evidence="3 4">
    <name>pSymA</name>
</geneLocation>
<dbReference type="InterPro" id="IPR050584">
    <property type="entry name" value="Cholesterol_7-desaturase"/>
</dbReference>
<organism evidence="3 4">
    <name type="scientific">Rhizobium meliloti (strain 1021)</name>
    <name type="common">Ensifer meliloti</name>
    <name type="synonym">Sinorhizobium meliloti</name>
    <dbReference type="NCBI Taxonomy" id="266834"/>
    <lineage>
        <taxon>Bacteria</taxon>
        <taxon>Pseudomonadati</taxon>
        <taxon>Pseudomonadota</taxon>
        <taxon>Alphaproteobacteria</taxon>
        <taxon>Hyphomicrobiales</taxon>
        <taxon>Rhizobiaceae</taxon>
        <taxon>Sinorhizobium/Ensifer group</taxon>
        <taxon>Sinorhizobium</taxon>
    </lineage>
</organism>
<evidence type="ECO:0000313" key="4">
    <source>
        <dbReference type="Proteomes" id="UP000001976"/>
    </source>
</evidence>